<dbReference type="SUPFAM" id="SSF55729">
    <property type="entry name" value="Acyl-CoA N-acyltransferases (Nat)"/>
    <property type="match status" value="1"/>
</dbReference>
<dbReference type="InterPro" id="IPR016181">
    <property type="entry name" value="Acyl_CoA_acyltransferase"/>
</dbReference>
<dbReference type="Gene3D" id="3.40.630.30">
    <property type="match status" value="1"/>
</dbReference>
<dbReference type="PATRIC" id="fig|1007676.4.peg.2568"/>
<dbReference type="RefSeq" id="WP_048706246.1">
    <property type="nucleotide sequence ID" value="NZ_CP012034.1"/>
</dbReference>
<sequence>MIHYSAKTFNELTTKKLWSIYQLRVEVFVVEQECYYQEVDEDDLKAVHLMGTDDDGKLVTYSRLIPEDDHVRIGRVLVEKSARGNGTGRQLVTQSIISAQDIFQNATQIDIQAQAYLQEFYESLGFTAVSDTYLETGIPHLDMVLPVNKG</sequence>
<proteinExistence type="predicted"/>
<dbReference type="AlphaFoldDB" id="A0A0H4R3F7"/>
<dbReference type="KEGG" id="lgn:ABM34_12685"/>
<keyword evidence="3" id="KW-1185">Reference proteome</keyword>
<evidence type="ECO:0000259" key="1">
    <source>
        <dbReference type="PROSITE" id="PS51186"/>
    </source>
</evidence>
<evidence type="ECO:0000313" key="2">
    <source>
        <dbReference type="EMBL" id="AKP68310.1"/>
    </source>
</evidence>
<dbReference type="GO" id="GO:0016747">
    <property type="term" value="F:acyltransferase activity, transferring groups other than amino-acyl groups"/>
    <property type="evidence" value="ECO:0007669"/>
    <property type="project" value="InterPro"/>
</dbReference>
<reference evidence="3" key="1">
    <citation type="submission" date="2015-07" db="EMBL/GenBank/DDBJ databases">
        <title>Lactobacillus ginsenosidimutans/EMML 3141/ whole genome sequencing.</title>
        <authorList>
            <person name="Kim M.K."/>
            <person name="Im W.-T."/>
            <person name="Srinivasan S."/>
            <person name="Lee J.-J."/>
        </authorList>
    </citation>
    <scope>NUCLEOTIDE SEQUENCE [LARGE SCALE GENOMIC DNA]</scope>
    <source>
        <strain evidence="3">EMML 3041</strain>
    </source>
</reference>
<evidence type="ECO:0000313" key="3">
    <source>
        <dbReference type="Proteomes" id="UP000036106"/>
    </source>
</evidence>
<dbReference type="InterPro" id="IPR000182">
    <property type="entry name" value="GNAT_dom"/>
</dbReference>
<name>A0A0H4R3F7_9LACO</name>
<keyword evidence="2" id="KW-0808">Transferase</keyword>
<dbReference type="OrthoDB" id="9796171at2"/>
<feature type="domain" description="N-acetyltransferase" evidence="1">
    <location>
        <begin position="7"/>
        <end position="148"/>
    </location>
</feature>
<dbReference type="STRING" id="1007676.ABM34_12685"/>
<dbReference type="PROSITE" id="PS51186">
    <property type="entry name" value="GNAT"/>
    <property type="match status" value="1"/>
</dbReference>
<dbReference type="Pfam" id="PF13673">
    <property type="entry name" value="Acetyltransf_10"/>
    <property type="match status" value="1"/>
</dbReference>
<dbReference type="Proteomes" id="UP000036106">
    <property type="component" value="Chromosome"/>
</dbReference>
<protein>
    <submittedName>
        <fullName evidence="2">GCN5 family acetyltransferase</fullName>
    </submittedName>
</protein>
<dbReference type="CDD" id="cd04301">
    <property type="entry name" value="NAT_SF"/>
    <property type="match status" value="1"/>
</dbReference>
<gene>
    <name evidence="2" type="ORF">ABM34_12685</name>
</gene>
<accession>A0A0H4R3F7</accession>
<dbReference type="EMBL" id="CP012034">
    <property type="protein sequence ID" value="AKP68310.1"/>
    <property type="molecule type" value="Genomic_DNA"/>
</dbReference>
<organism evidence="2 3">
    <name type="scientific">Companilactobacillus ginsenosidimutans</name>
    <dbReference type="NCBI Taxonomy" id="1007676"/>
    <lineage>
        <taxon>Bacteria</taxon>
        <taxon>Bacillati</taxon>
        <taxon>Bacillota</taxon>
        <taxon>Bacilli</taxon>
        <taxon>Lactobacillales</taxon>
        <taxon>Lactobacillaceae</taxon>
        <taxon>Companilactobacillus</taxon>
    </lineage>
</organism>